<keyword evidence="1" id="KW-0732">Signal</keyword>
<reference evidence="4" key="1">
    <citation type="journal article" date="2019" name="Int. J. Syst. Evol. Microbiol.">
        <title>The Global Catalogue of Microorganisms (GCM) 10K type strain sequencing project: providing services to taxonomists for standard genome sequencing and annotation.</title>
        <authorList>
            <consortium name="The Broad Institute Genomics Platform"/>
            <consortium name="The Broad Institute Genome Sequencing Center for Infectious Disease"/>
            <person name="Wu L."/>
            <person name="Ma J."/>
        </authorList>
    </citation>
    <scope>NUCLEOTIDE SEQUENCE [LARGE SCALE GENOMIC DNA]</scope>
    <source>
        <strain evidence="4">JCM 4855</strain>
    </source>
</reference>
<accession>A0ABW2E5C8</accession>
<gene>
    <name evidence="3" type="ORF">ACFQMH_17145</name>
</gene>
<feature type="domain" description="DUF4232" evidence="2">
    <location>
        <begin position="158"/>
        <end position="293"/>
    </location>
</feature>
<comment type="caution">
    <text evidence="3">The sequence shown here is derived from an EMBL/GenBank/DDBJ whole genome shotgun (WGS) entry which is preliminary data.</text>
</comment>
<dbReference type="RefSeq" id="WP_189869631.1">
    <property type="nucleotide sequence ID" value="NZ_BMWA01000004.1"/>
</dbReference>
<dbReference type="InterPro" id="IPR025326">
    <property type="entry name" value="DUF4232"/>
</dbReference>
<proteinExistence type="predicted"/>
<dbReference type="EMBL" id="JBHSYM010000030">
    <property type="protein sequence ID" value="MFC7013410.1"/>
    <property type="molecule type" value="Genomic_DNA"/>
</dbReference>
<evidence type="ECO:0000259" key="2">
    <source>
        <dbReference type="Pfam" id="PF14016"/>
    </source>
</evidence>
<evidence type="ECO:0000256" key="1">
    <source>
        <dbReference type="SAM" id="SignalP"/>
    </source>
</evidence>
<dbReference type="Pfam" id="PF14016">
    <property type="entry name" value="DUF4232"/>
    <property type="match status" value="1"/>
</dbReference>
<sequence>MRTSLPRAALGALALAVLLGGCGTPTAAPGAKGAGPCGAETASGVPGPAAGAGGPAQDGVRVVGTVEQARDGASSCVVAYSVTNREAEPFTYTITFTLTDAQGGAMSNTEETVAAVGAGRTVGRTLEPVSGRVEAGQVRITDVKRVPSDEAPAPAGTCPPSGVRLTADDGDAAMGLRVVGLRLENCGTRPYSLDGYPVLGLLDEDHEPVDGIGIVRGGEGVALVDGFDDPPRPVTLRPGEAASSGLMWRNTTGSGEAVNVPYVRVGARPGADPVMVAPDLDLGTTGKLGVSAWRKDAASSPPARPRP</sequence>
<keyword evidence="4" id="KW-1185">Reference proteome</keyword>
<name>A0ABW2E5C8_9ACTN</name>
<feature type="signal peptide" evidence="1">
    <location>
        <begin position="1"/>
        <end position="27"/>
    </location>
</feature>
<dbReference type="Proteomes" id="UP001596409">
    <property type="component" value="Unassembled WGS sequence"/>
</dbReference>
<dbReference type="PROSITE" id="PS51257">
    <property type="entry name" value="PROKAR_LIPOPROTEIN"/>
    <property type="match status" value="1"/>
</dbReference>
<evidence type="ECO:0000313" key="3">
    <source>
        <dbReference type="EMBL" id="MFC7013410.1"/>
    </source>
</evidence>
<organism evidence="3 4">
    <name type="scientific">Streptomyces viridiviolaceus</name>
    <dbReference type="NCBI Taxonomy" id="68282"/>
    <lineage>
        <taxon>Bacteria</taxon>
        <taxon>Bacillati</taxon>
        <taxon>Actinomycetota</taxon>
        <taxon>Actinomycetes</taxon>
        <taxon>Kitasatosporales</taxon>
        <taxon>Streptomycetaceae</taxon>
        <taxon>Streptomyces</taxon>
    </lineage>
</organism>
<feature type="chain" id="PRO_5047147293" evidence="1">
    <location>
        <begin position="28"/>
        <end position="307"/>
    </location>
</feature>
<evidence type="ECO:0000313" key="4">
    <source>
        <dbReference type="Proteomes" id="UP001596409"/>
    </source>
</evidence>
<protein>
    <submittedName>
        <fullName evidence="3">DUF4232 domain-containing protein</fullName>
    </submittedName>
</protein>